<keyword evidence="2" id="KW-1185">Reference proteome</keyword>
<gene>
    <name evidence="1" type="ORF">QFC20_003834</name>
</gene>
<proteinExistence type="predicted"/>
<accession>A0ACC2W5U6</accession>
<evidence type="ECO:0000313" key="2">
    <source>
        <dbReference type="Proteomes" id="UP001230649"/>
    </source>
</evidence>
<evidence type="ECO:0000313" key="1">
    <source>
        <dbReference type="EMBL" id="KAJ9107109.1"/>
    </source>
</evidence>
<reference evidence="1" key="1">
    <citation type="submission" date="2023-04" db="EMBL/GenBank/DDBJ databases">
        <title>Draft Genome sequencing of Naganishia species isolated from polar environments using Oxford Nanopore Technology.</title>
        <authorList>
            <person name="Leo P."/>
            <person name="Venkateswaran K."/>
        </authorList>
    </citation>
    <scope>NUCLEOTIDE SEQUENCE</scope>
    <source>
        <strain evidence="1">MNA-CCFEE 5262</strain>
    </source>
</reference>
<protein>
    <submittedName>
        <fullName evidence="1">Uncharacterized protein</fullName>
    </submittedName>
</protein>
<dbReference type="Proteomes" id="UP001230649">
    <property type="component" value="Unassembled WGS sequence"/>
</dbReference>
<comment type="caution">
    <text evidence="1">The sequence shown here is derived from an EMBL/GenBank/DDBJ whole genome shotgun (WGS) entry which is preliminary data.</text>
</comment>
<organism evidence="1 2">
    <name type="scientific">Naganishia adeliensis</name>
    <dbReference type="NCBI Taxonomy" id="92952"/>
    <lineage>
        <taxon>Eukaryota</taxon>
        <taxon>Fungi</taxon>
        <taxon>Dikarya</taxon>
        <taxon>Basidiomycota</taxon>
        <taxon>Agaricomycotina</taxon>
        <taxon>Tremellomycetes</taxon>
        <taxon>Filobasidiales</taxon>
        <taxon>Filobasidiaceae</taxon>
        <taxon>Naganishia</taxon>
    </lineage>
</organism>
<dbReference type="EMBL" id="JASBWS010000038">
    <property type="protein sequence ID" value="KAJ9107109.1"/>
    <property type="molecule type" value="Genomic_DNA"/>
</dbReference>
<name>A0ACC2W5U6_9TREE</name>
<sequence length="96" mass="10492">MSGPTAVSKTAIACLWLQHSSRWGPLQRGSDRIVPAEFAVYLFLITLYPLTLLPASLLGLSITVSTVLASTSIGHKVDTEHRFLFVRKLVVIQKAS</sequence>